<dbReference type="PANTHER" id="PTHR15503:SF42">
    <property type="entry name" value="ZINC FINGER, CCHC-TYPE, RETROTRANSPOSON GAG DOMAIN, ASPARTIC PEPTIDASE DOMAIN PROTEIN-RELATED"/>
    <property type="match status" value="1"/>
</dbReference>
<accession>A0AA38TMT8</accession>
<evidence type="ECO:0008006" key="3">
    <source>
        <dbReference type="Google" id="ProtNLM"/>
    </source>
</evidence>
<dbReference type="Proteomes" id="UP001172457">
    <property type="component" value="Chromosome 4"/>
</dbReference>
<sequence length="133" mass="15180">MEDEVVMLWIYGIRYVGETLAIPSKDLGNNHCELYVASSSEVVPRERRKLKVKLSWNKDGTRSIIREKKIWDVTRLDSNQRTVGEVPVVRDFPDVFPDDLPGIPPERQVEFRIDLVPGAAPVAKAPYRLAPPR</sequence>
<organism evidence="1 2">
    <name type="scientific">Centaurea solstitialis</name>
    <name type="common">yellow star-thistle</name>
    <dbReference type="NCBI Taxonomy" id="347529"/>
    <lineage>
        <taxon>Eukaryota</taxon>
        <taxon>Viridiplantae</taxon>
        <taxon>Streptophyta</taxon>
        <taxon>Embryophyta</taxon>
        <taxon>Tracheophyta</taxon>
        <taxon>Spermatophyta</taxon>
        <taxon>Magnoliopsida</taxon>
        <taxon>eudicotyledons</taxon>
        <taxon>Gunneridae</taxon>
        <taxon>Pentapetalae</taxon>
        <taxon>asterids</taxon>
        <taxon>campanulids</taxon>
        <taxon>Asterales</taxon>
        <taxon>Asteraceae</taxon>
        <taxon>Carduoideae</taxon>
        <taxon>Cardueae</taxon>
        <taxon>Centaureinae</taxon>
        <taxon>Centaurea</taxon>
    </lineage>
</organism>
<keyword evidence="2" id="KW-1185">Reference proteome</keyword>
<reference evidence="1" key="1">
    <citation type="submission" date="2023-03" db="EMBL/GenBank/DDBJ databases">
        <title>Chromosome-scale reference genome and RAD-based genetic map of yellow starthistle (Centaurea solstitialis) reveal putative structural variation and QTLs associated with invader traits.</title>
        <authorList>
            <person name="Reatini B."/>
            <person name="Cang F.A."/>
            <person name="Jiang Q."/>
            <person name="Mckibben M.T.W."/>
            <person name="Barker M.S."/>
            <person name="Rieseberg L.H."/>
            <person name="Dlugosch K.M."/>
        </authorList>
    </citation>
    <scope>NUCLEOTIDE SEQUENCE</scope>
    <source>
        <strain evidence="1">CAN-66</strain>
        <tissue evidence="1">Leaf</tissue>
    </source>
</reference>
<dbReference type="AlphaFoldDB" id="A0AA38TMT8"/>
<gene>
    <name evidence="1" type="ORF">OSB04_017403</name>
</gene>
<dbReference type="InterPro" id="IPR032567">
    <property type="entry name" value="RTL1-rel"/>
</dbReference>
<dbReference type="EMBL" id="JARYMX010000004">
    <property type="protein sequence ID" value="KAJ9553358.1"/>
    <property type="molecule type" value="Genomic_DNA"/>
</dbReference>
<protein>
    <recommendedName>
        <fullName evidence="3">Reverse transcriptase domain-containing protein</fullName>
    </recommendedName>
</protein>
<evidence type="ECO:0000313" key="2">
    <source>
        <dbReference type="Proteomes" id="UP001172457"/>
    </source>
</evidence>
<dbReference type="PANTHER" id="PTHR15503">
    <property type="entry name" value="LDOC1 RELATED"/>
    <property type="match status" value="1"/>
</dbReference>
<evidence type="ECO:0000313" key="1">
    <source>
        <dbReference type="EMBL" id="KAJ9553358.1"/>
    </source>
</evidence>
<comment type="caution">
    <text evidence="1">The sequence shown here is derived from an EMBL/GenBank/DDBJ whole genome shotgun (WGS) entry which is preliminary data.</text>
</comment>
<name>A0AA38TMT8_9ASTR</name>
<proteinExistence type="predicted"/>